<keyword evidence="6" id="KW-1185">Reference proteome</keyword>
<dbReference type="PROSITE" id="PS50119">
    <property type="entry name" value="ZF_BBOX"/>
    <property type="match status" value="1"/>
</dbReference>
<evidence type="ECO:0000256" key="1">
    <source>
        <dbReference type="PROSITE-ProRule" id="PRU00024"/>
    </source>
</evidence>
<dbReference type="GO" id="GO:0008270">
    <property type="term" value="F:zinc ion binding"/>
    <property type="evidence" value="ECO:0007669"/>
    <property type="project" value="UniProtKB-KW"/>
</dbReference>
<evidence type="ECO:0000259" key="4">
    <source>
        <dbReference type="PROSITE" id="PS50119"/>
    </source>
</evidence>
<keyword evidence="1" id="KW-0862">Zinc</keyword>
<name>A0A2T7DLC1_9POAL</name>
<protein>
    <recommendedName>
        <fullName evidence="4">B box-type domain-containing protein</fullName>
    </recommendedName>
</protein>
<evidence type="ECO:0000256" key="2">
    <source>
        <dbReference type="SAM" id="MobiDB-lite"/>
    </source>
</evidence>
<feature type="compositionally biased region" description="Basic residues" evidence="2">
    <location>
        <begin position="190"/>
        <end position="199"/>
    </location>
</feature>
<dbReference type="SUPFAM" id="SSF57845">
    <property type="entry name" value="B-box zinc-binding domain"/>
    <property type="match status" value="1"/>
</dbReference>
<dbReference type="Gramene" id="PUZ56375">
    <property type="protein sequence ID" value="PUZ56375"/>
    <property type="gene ID" value="GQ55_5G292600"/>
</dbReference>
<proteinExistence type="predicted"/>
<dbReference type="PANTHER" id="PTHR31065">
    <property type="entry name" value="PLATZ TRANSCRIPTION FACTOR FAMILY PROTEIN"/>
    <property type="match status" value="1"/>
</dbReference>
<dbReference type="Pfam" id="PF04640">
    <property type="entry name" value="PLATZ"/>
    <property type="match status" value="1"/>
</dbReference>
<feature type="domain" description="B box-type" evidence="4">
    <location>
        <begin position="17"/>
        <end position="61"/>
    </location>
</feature>
<accession>A0A2T7DLC1</accession>
<evidence type="ECO:0000256" key="3">
    <source>
        <dbReference type="SAM" id="SignalP"/>
    </source>
</evidence>
<feature type="region of interest" description="Disordered" evidence="2">
    <location>
        <begin position="164"/>
        <end position="206"/>
    </location>
</feature>
<reference evidence="5 6" key="1">
    <citation type="submission" date="2018-04" db="EMBL/GenBank/DDBJ databases">
        <title>WGS assembly of Panicum hallii var. hallii HAL2.</title>
        <authorList>
            <person name="Lovell J."/>
            <person name="Jenkins J."/>
            <person name="Lowry D."/>
            <person name="Mamidi S."/>
            <person name="Sreedasyam A."/>
            <person name="Weng X."/>
            <person name="Barry K."/>
            <person name="Bonette J."/>
            <person name="Campitelli B."/>
            <person name="Daum C."/>
            <person name="Gordon S."/>
            <person name="Gould B."/>
            <person name="Lipzen A."/>
            <person name="MacQueen A."/>
            <person name="Palacio-Mejia J."/>
            <person name="Plott C."/>
            <person name="Shakirov E."/>
            <person name="Shu S."/>
            <person name="Yoshinaga Y."/>
            <person name="Zane M."/>
            <person name="Rokhsar D."/>
            <person name="Grimwood J."/>
            <person name="Schmutz J."/>
            <person name="Juenger T."/>
        </authorList>
    </citation>
    <scope>NUCLEOTIDE SEQUENCE [LARGE SCALE GENOMIC DNA]</scope>
    <source>
        <strain evidence="6">cv. HAL2</strain>
    </source>
</reference>
<keyword evidence="1" id="KW-0863">Zinc-finger</keyword>
<gene>
    <name evidence="5" type="ORF">GQ55_5G292600</name>
</gene>
<dbReference type="AlphaFoldDB" id="A0A2T7DLC1"/>
<keyword evidence="1" id="KW-0479">Metal-binding</keyword>
<dbReference type="PANTHER" id="PTHR31065:SF7">
    <property type="entry name" value="OS01G0517800 PROTEIN"/>
    <property type="match status" value="1"/>
</dbReference>
<dbReference type="EMBL" id="CM009753">
    <property type="protein sequence ID" value="PUZ56375.1"/>
    <property type="molecule type" value="Genomic_DNA"/>
</dbReference>
<evidence type="ECO:0000313" key="6">
    <source>
        <dbReference type="Proteomes" id="UP000244336"/>
    </source>
</evidence>
<evidence type="ECO:0000313" key="5">
    <source>
        <dbReference type="EMBL" id="PUZ56375.1"/>
    </source>
</evidence>
<dbReference type="InterPro" id="IPR006734">
    <property type="entry name" value="PLATZ"/>
</dbReference>
<dbReference type="Proteomes" id="UP000244336">
    <property type="component" value="Chromosome 5"/>
</dbReference>
<feature type="signal peptide" evidence="3">
    <location>
        <begin position="1"/>
        <end position="15"/>
    </location>
</feature>
<keyword evidence="3" id="KW-0732">Signal</keyword>
<dbReference type="InterPro" id="IPR000315">
    <property type="entry name" value="Znf_B-box"/>
</dbReference>
<sequence length="206" mass="23522">MKRGTVPSWLELLLATQFFLTCKNHMLSSHSECNLFCIECKVPFCYYCCSDQHSTHHLLQIRRSSYHDIVKVSELEDIIDIRDVQTYVINGARVVFLNERPQQRTSGPLSSSLYNCQTCSRALLNKFRFCSLGCNLKGTKKDLKMASDFAFGSEYKGMEEVIAGNTSGSNTRSEKEICNDNNNEEPPAKRVARHRRKGIPQHAPFF</sequence>
<dbReference type="STRING" id="1504633.A0A2T7DLC1"/>
<dbReference type="OrthoDB" id="1908108at2759"/>
<feature type="chain" id="PRO_5015651014" description="B box-type domain-containing protein" evidence="3">
    <location>
        <begin position="16"/>
        <end position="206"/>
    </location>
</feature>
<organism evidence="5 6">
    <name type="scientific">Panicum hallii var. hallii</name>
    <dbReference type="NCBI Taxonomy" id="1504633"/>
    <lineage>
        <taxon>Eukaryota</taxon>
        <taxon>Viridiplantae</taxon>
        <taxon>Streptophyta</taxon>
        <taxon>Embryophyta</taxon>
        <taxon>Tracheophyta</taxon>
        <taxon>Spermatophyta</taxon>
        <taxon>Magnoliopsida</taxon>
        <taxon>Liliopsida</taxon>
        <taxon>Poales</taxon>
        <taxon>Poaceae</taxon>
        <taxon>PACMAD clade</taxon>
        <taxon>Panicoideae</taxon>
        <taxon>Panicodae</taxon>
        <taxon>Paniceae</taxon>
        <taxon>Panicinae</taxon>
        <taxon>Panicum</taxon>
        <taxon>Panicum sect. Panicum</taxon>
    </lineage>
</organism>